<dbReference type="EMBL" id="JAAGWZ010000001">
    <property type="protein sequence ID" value="NEM90897.1"/>
    <property type="molecule type" value="Genomic_DNA"/>
</dbReference>
<evidence type="ECO:0000313" key="7">
    <source>
        <dbReference type="Proteomes" id="UP000479756"/>
    </source>
</evidence>
<evidence type="ECO:0000256" key="4">
    <source>
        <dbReference type="SAM" id="Coils"/>
    </source>
</evidence>
<reference evidence="6 7" key="1">
    <citation type="journal article" date="2014" name="Int. J. Syst. Evol. Microbiol.">
        <title>Description of Galbitalea soli gen. nov., sp. nov., and Frondihabitans sucicola sp. nov.</title>
        <authorList>
            <person name="Kim S.J."/>
            <person name="Lim J.M."/>
            <person name="Ahn J.H."/>
            <person name="Weon H.Y."/>
            <person name="Hamada M."/>
            <person name="Suzuki K."/>
            <person name="Ahn T.Y."/>
            <person name="Kwon S.W."/>
        </authorList>
    </citation>
    <scope>NUCLEOTIDE SEQUENCE [LARGE SCALE GENOMIC DNA]</scope>
    <source>
        <strain evidence="6 7">NBRC 108727</strain>
    </source>
</reference>
<accession>A0A7C9TPP9</accession>
<gene>
    <name evidence="6" type="ORF">G3T37_05960</name>
</gene>
<name>A0A7C9TPP9_9MICO</name>
<dbReference type="InterPro" id="IPR027417">
    <property type="entry name" value="P-loop_NTPase"/>
</dbReference>
<comment type="similarity">
    <text evidence="1">Belongs to the SMC family. SbcC subfamily.</text>
</comment>
<evidence type="ECO:0000256" key="1">
    <source>
        <dbReference type="ARBA" id="ARBA00006930"/>
    </source>
</evidence>
<dbReference type="SUPFAM" id="SSF52540">
    <property type="entry name" value="P-loop containing nucleoside triphosphate hydrolases"/>
    <property type="match status" value="1"/>
</dbReference>
<keyword evidence="7" id="KW-1185">Reference proteome</keyword>
<evidence type="ECO:0000259" key="5">
    <source>
        <dbReference type="Pfam" id="PF13476"/>
    </source>
</evidence>
<dbReference type="Pfam" id="PF13476">
    <property type="entry name" value="AAA_23"/>
    <property type="match status" value="1"/>
</dbReference>
<keyword evidence="4" id="KW-0175">Coiled coil</keyword>
<comment type="subunit">
    <text evidence="2">Heterodimer of SbcC and SbcD.</text>
</comment>
<comment type="caution">
    <text evidence="6">The sequence shown here is derived from an EMBL/GenBank/DDBJ whole genome shotgun (WGS) entry which is preliminary data.</text>
</comment>
<dbReference type="AlphaFoldDB" id="A0A7C9TPP9"/>
<evidence type="ECO:0000313" key="6">
    <source>
        <dbReference type="EMBL" id="NEM90897.1"/>
    </source>
</evidence>
<dbReference type="PANTHER" id="PTHR32114:SF2">
    <property type="entry name" value="ABC TRANSPORTER ABCH.3"/>
    <property type="match status" value="1"/>
</dbReference>
<feature type="coiled-coil region" evidence="4">
    <location>
        <begin position="222"/>
        <end position="327"/>
    </location>
</feature>
<dbReference type="RefSeq" id="WP_163472499.1">
    <property type="nucleotide sequence ID" value="NZ_JAAGWZ010000001.1"/>
</dbReference>
<dbReference type="InterPro" id="IPR038729">
    <property type="entry name" value="Rad50/SbcC_AAA"/>
</dbReference>
<dbReference type="Gene3D" id="3.40.50.300">
    <property type="entry name" value="P-loop containing nucleotide triphosphate hydrolases"/>
    <property type="match status" value="1"/>
</dbReference>
<dbReference type="GO" id="GO:0016887">
    <property type="term" value="F:ATP hydrolysis activity"/>
    <property type="evidence" value="ECO:0007669"/>
    <property type="project" value="InterPro"/>
</dbReference>
<sequence>MQLSEISLDNWGPFYGKHSIELDVTAASPVVLFRAENGRGKTSLLRAIVWCLYGSMSDQDGTPLDLDRMVNVDALQDGDVKFGVSLRFTHKGAEYVLHRSGSAIEDRPGKVTLSHPAVDLKPAGGQPFPAAQIPEIIDGILSREISDFFFFDGEMLNSFEKRLRDDQSTSQGFVRAQVERALGLPFMTMLASDLDVLQSDLTTNLEIVIRKTQKHAGLSEKYLKAKDELQGVESDLAEIRTQEKAVDKEIADLDAELAKVDQIKDLFFERKNLEDEVAKAETNISDLQAWLARESEKNWWLAAAGTLKAALDDAEAERDALTETERQRYGLEFQIGQVEKQLSSGVCPSCGQPTHDEHEKRAELEKLNAELAEVPSTSIGDVTARLGRLRPFSAGAATIQRIFDLEQDLRRAKVHNDRRKSRISEISERISDNTPDIGSLERNLLDKKDTKRRISNALAVLDEKRASLKSSVQDLGSQIANQPEVDETERRLQKTVSEAQELVAKSYDSFRQSMRENIQATASDLFMRLTTEPDYTGISITDDYLISVLDHDHHQQYMVSAGVNQILTTAFIGALGECSVEEAPLVMDTPMGRLDVGHRSGVLKWVSTFTSQVILFVQSGEYDPDRDAGLLAGKIGREYTINRLTERRSEVKVA</sequence>
<dbReference type="Proteomes" id="UP000479756">
    <property type="component" value="Unassembled WGS sequence"/>
</dbReference>
<evidence type="ECO:0000256" key="2">
    <source>
        <dbReference type="ARBA" id="ARBA00011322"/>
    </source>
</evidence>
<feature type="domain" description="Rad50/SbcC-type AAA" evidence="5">
    <location>
        <begin position="6"/>
        <end position="259"/>
    </location>
</feature>
<dbReference type="GO" id="GO:0006302">
    <property type="term" value="P:double-strand break repair"/>
    <property type="evidence" value="ECO:0007669"/>
    <property type="project" value="InterPro"/>
</dbReference>
<protein>
    <recommendedName>
        <fullName evidence="3">Nuclease SbcCD subunit C</fullName>
    </recommendedName>
</protein>
<organism evidence="6 7">
    <name type="scientific">Galbitalea soli</name>
    <dbReference type="NCBI Taxonomy" id="1268042"/>
    <lineage>
        <taxon>Bacteria</taxon>
        <taxon>Bacillati</taxon>
        <taxon>Actinomycetota</taxon>
        <taxon>Actinomycetes</taxon>
        <taxon>Micrococcales</taxon>
        <taxon>Microbacteriaceae</taxon>
        <taxon>Galbitalea</taxon>
    </lineage>
</organism>
<proteinExistence type="inferred from homology"/>
<dbReference type="PANTHER" id="PTHR32114">
    <property type="entry name" value="ABC TRANSPORTER ABCH.3"/>
    <property type="match status" value="1"/>
</dbReference>
<evidence type="ECO:0000256" key="3">
    <source>
        <dbReference type="ARBA" id="ARBA00013368"/>
    </source>
</evidence>